<dbReference type="Proteomes" id="UP001216907">
    <property type="component" value="Unassembled WGS sequence"/>
</dbReference>
<organism evidence="3 4">
    <name type="scientific">Paludisphaera mucosa</name>
    <dbReference type="NCBI Taxonomy" id="3030827"/>
    <lineage>
        <taxon>Bacteria</taxon>
        <taxon>Pseudomonadati</taxon>
        <taxon>Planctomycetota</taxon>
        <taxon>Planctomycetia</taxon>
        <taxon>Isosphaerales</taxon>
        <taxon>Isosphaeraceae</taxon>
        <taxon>Paludisphaera</taxon>
    </lineage>
</organism>
<keyword evidence="2" id="KW-1283">Bacterial microcompartment</keyword>
<comment type="caution">
    <text evidence="3">The sequence shown here is derived from an EMBL/GenBank/DDBJ whole genome shotgun (WGS) entry which is preliminary data.</text>
</comment>
<evidence type="ECO:0000256" key="2">
    <source>
        <dbReference type="ARBA" id="ARBA00024446"/>
    </source>
</evidence>
<dbReference type="Pfam" id="PF03319">
    <property type="entry name" value="EutN_CcmL"/>
    <property type="match status" value="1"/>
</dbReference>
<evidence type="ECO:0000256" key="1">
    <source>
        <dbReference type="ARBA" id="ARBA00024322"/>
    </source>
</evidence>
<dbReference type="PANTHER" id="PTHR36539">
    <property type="entry name" value="ETHANOLAMINE UTILIZATION PROTEIN EUTN"/>
    <property type="match status" value="1"/>
</dbReference>
<name>A0ABT6FAG7_9BACT</name>
<dbReference type="PROSITE" id="PS51932">
    <property type="entry name" value="BMV"/>
    <property type="match status" value="1"/>
</dbReference>
<comment type="subcellular location">
    <subcellularLocation>
        <location evidence="1">Bacterial microcompartment</location>
    </subcellularLocation>
</comment>
<proteinExistence type="predicted"/>
<evidence type="ECO:0000313" key="3">
    <source>
        <dbReference type="EMBL" id="MDG3004517.1"/>
    </source>
</evidence>
<protein>
    <submittedName>
        <fullName evidence="3">EutN/CcmL family microcompartment protein</fullName>
    </submittedName>
</protein>
<evidence type="ECO:0000313" key="4">
    <source>
        <dbReference type="Proteomes" id="UP001216907"/>
    </source>
</evidence>
<dbReference type="PANTHER" id="PTHR36539:SF2">
    <property type="entry name" value="ETHANOLAMINE UTILIZATION PROTEIN"/>
    <property type="match status" value="1"/>
</dbReference>
<dbReference type="InterPro" id="IPR004992">
    <property type="entry name" value="EutN_CcmL"/>
</dbReference>
<sequence length="85" mass="9124">MQIGRVVATATSTVKHPSFEKERLLVVQLEGVDGRPDGEPVLAFDRLGAGKGDRVVLTSDGALLRELLGRDTPGRWSVMGVPDAR</sequence>
<reference evidence="3 4" key="1">
    <citation type="submission" date="2023-03" db="EMBL/GenBank/DDBJ databases">
        <title>Paludisphaera mucosa sp. nov. a novel planctomycete from northern fen.</title>
        <authorList>
            <person name="Ivanova A."/>
        </authorList>
    </citation>
    <scope>NUCLEOTIDE SEQUENCE [LARGE SCALE GENOMIC DNA]</scope>
    <source>
        <strain evidence="3 4">Pla2</strain>
    </source>
</reference>
<keyword evidence="4" id="KW-1185">Reference proteome</keyword>
<dbReference type="Gene3D" id="2.40.50.220">
    <property type="entry name" value="EutN/Ccml"/>
    <property type="match status" value="1"/>
</dbReference>
<gene>
    <name evidence="3" type="ORF">PZE19_12090</name>
</gene>
<dbReference type="EMBL" id="JARRAG010000002">
    <property type="protein sequence ID" value="MDG3004517.1"/>
    <property type="molecule type" value="Genomic_DNA"/>
</dbReference>
<accession>A0ABT6FAG7</accession>
<dbReference type="RefSeq" id="WP_277860872.1">
    <property type="nucleotide sequence ID" value="NZ_JARRAG010000002.1"/>
</dbReference>
<dbReference type="SUPFAM" id="SSF159133">
    <property type="entry name" value="EutN/CcmL-like"/>
    <property type="match status" value="1"/>
</dbReference>
<dbReference type="InterPro" id="IPR036677">
    <property type="entry name" value="EutN_CcmL_sf"/>
</dbReference>